<sequence>MTPRRLAVLLLLSVSFILPATLMSVRAGENAAASPDDSRTAVTKILVQHCHECHGPDDREGGLRLLGRKDLFLLNDSGEPAIVAGRAAESELIRRVTATPESGERMPPEGAGLSAEEIETLRRWIDAGAEWDGTGEEQPRHWAYERPLRPDVPEVRREGWNRNPIDAFILSRLAADGAALEPSDPAEPGKLLRRVYLDLIGLPPTVEELNAFLADPSQTHYEQIVDRLLASPRYGEKWARQWLDLARYADSNGFQADQFREIWAWRDWVIEAFNRDMPFDEFTIAQLAGDLLPGATLADRIATGFHRCTTCNVEAGVDPEENRVNQIVDRVNTTGLVWLGTTLECAQCHNHKYDPFSQQDYYQLFAFFNNTPLEVERPGDSGVQYEVAGPKMDLPLDEIERTRRAELNDKRDDLNAKLARRKKALETEQQAWEDGLRETLANPPEWHTLDVVTFESKGGASFERLEDGSVRLTGKAPDKDEYLVTLETDLTGITGLRLECLADETLPGNGPGRGSAERPNFVLYEFEVAAGPADGTQKLKPVDLHSPVADFSQQRWDVAGLIDGDPKTGWAINPQFGKSHHASFQTDKPLGFERGTRITVRLPQGYGGARTIGRLRLSAMTGDPGADSIPQEVRDILAVVPRERTEKQQQALRKHHWQSDPAAAKLQRQIAAVDKQLSSIRPDTTLVMVELNEPRMTQIFKRGSFLTPGATVEPATPAVLHELQAELPEGEQPDRLTLARWIASPENPLIGRVTVNRWWAEFFGRGIVETLEDFGTQGERPTHPELLDWLAVEFVENGWSMKHIHRLIVTSATYQQDSRVSPEQLELDPLNRLYARGPRFRLAAESIRDNALAVSGLLSEKMGGPPVYPPQPSGIWRHVGRNAPKYNTDTDEDRYRRGIYVVWRRSAPYPSFVNFDAPDRGACVVNRSRTNTPLQALTLLNDPAYVEMAAALAVRIATAEADSPRQRIEYAYRVCMSRQPKTEEVNHLLAVFEGELQRFEKDTAAAEKVVSGNVDGSGVSRPRLAAWFTIANILLNLDETITKS</sequence>
<name>A0A517Z880_9PLAN</name>
<dbReference type="GO" id="GO:0020037">
    <property type="term" value="F:heme binding"/>
    <property type="evidence" value="ECO:0007669"/>
    <property type="project" value="InterPro"/>
</dbReference>
<evidence type="ECO:0000256" key="4">
    <source>
        <dbReference type="PROSITE-ProRule" id="PRU00433"/>
    </source>
</evidence>
<keyword evidence="1 4" id="KW-0349">Heme</keyword>
<evidence type="ECO:0000313" key="8">
    <source>
        <dbReference type="Proteomes" id="UP000320496"/>
    </source>
</evidence>
<dbReference type="GO" id="GO:0046872">
    <property type="term" value="F:metal ion binding"/>
    <property type="evidence" value="ECO:0007669"/>
    <property type="project" value="UniProtKB-KW"/>
</dbReference>
<keyword evidence="5" id="KW-0175">Coiled coil</keyword>
<feature type="domain" description="Cytochrome c" evidence="6">
    <location>
        <begin position="23"/>
        <end position="129"/>
    </location>
</feature>
<feature type="coiled-coil region" evidence="5">
    <location>
        <begin position="404"/>
        <end position="431"/>
    </location>
</feature>
<dbReference type="InterPro" id="IPR011444">
    <property type="entry name" value="DUF1549"/>
</dbReference>
<dbReference type="SUPFAM" id="SSF46626">
    <property type="entry name" value="Cytochrome c"/>
    <property type="match status" value="1"/>
</dbReference>
<dbReference type="Proteomes" id="UP000320496">
    <property type="component" value="Chromosome"/>
</dbReference>
<evidence type="ECO:0000256" key="3">
    <source>
        <dbReference type="ARBA" id="ARBA00023004"/>
    </source>
</evidence>
<dbReference type="PANTHER" id="PTHR35889:SF3">
    <property type="entry name" value="F-BOX DOMAIN-CONTAINING PROTEIN"/>
    <property type="match status" value="1"/>
</dbReference>
<evidence type="ECO:0000259" key="6">
    <source>
        <dbReference type="PROSITE" id="PS51007"/>
    </source>
</evidence>
<dbReference type="EMBL" id="CP036275">
    <property type="protein sequence ID" value="QDU38684.1"/>
    <property type="molecule type" value="Genomic_DNA"/>
</dbReference>
<keyword evidence="3 4" id="KW-0408">Iron</keyword>
<dbReference type="Pfam" id="PF07635">
    <property type="entry name" value="PSCyt1"/>
    <property type="match status" value="1"/>
</dbReference>
<dbReference type="InterPro" id="IPR036909">
    <property type="entry name" value="Cyt_c-like_dom_sf"/>
</dbReference>
<evidence type="ECO:0000256" key="2">
    <source>
        <dbReference type="ARBA" id="ARBA00022723"/>
    </source>
</evidence>
<dbReference type="Pfam" id="PF07587">
    <property type="entry name" value="PSD1"/>
    <property type="match status" value="1"/>
</dbReference>
<evidence type="ECO:0000256" key="5">
    <source>
        <dbReference type="SAM" id="Coils"/>
    </source>
</evidence>
<dbReference type="Pfam" id="PF07583">
    <property type="entry name" value="PSCyt2"/>
    <property type="match status" value="1"/>
</dbReference>
<dbReference type="InterPro" id="IPR022655">
    <property type="entry name" value="DUF1553"/>
</dbReference>
<proteinExistence type="predicted"/>
<dbReference type="Gene3D" id="1.10.760.10">
    <property type="entry name" value="Cytochrome c-like domain"/>
    <property type="match status" value="1"/>
</dbReference>
<keyword evidence="8" id="KW-1185">Reference proteome</keyword>
<dbReference type="PROSITE" id="PS51007">
    <property type="entry name" value="CYTC"/>
    <property type="match status" value="1"/>
</dbReference>
<dbReference type="InterPro" id="IPR011429">
    <property type="entry name" value="Cyt_c_Planctomycete-type"/>
</dbReference>
<gene>
    <name evidence="7" type="ORF">Mal4_30140</name>
</gene>
<protein>
    <submittedName>
        <fullName evidence="7">Planctomycete cytochrome C</fullName>
    </submittedName>
</protein>
<organism evidence="7 8">
    <name type="scientific">Maioricimonas rarisocia</name>
    <dbReference type="NCBI Taxonomy" id="2528026"/>
    <lineage>
        <taxon>Bacteria</taxon>
        <taxon>Pseudomonadati</taxon>
        <taxon>Planctomycetota</taxon>
        <taxon>Planctomycetia</taxon>
        <taxon>Planctomycetales</taxon>
        <taxon>Planctomycetaceae</taxon>
        <taxon>Maioricimonas</taxon>
    </lineage>
</organism>
<dbReference type="AlphaFoldDB" id="A0A517Z880"/>
<keyword evidence="2 4" id="KW-0479">Metal-binding</keyword>
<dbReference type="KEGG" id="mri:Mal4_30140"/>
<dbReference type="GO" id="GO:0009055">
    <property type="term" value="F:electron transfer activity"/>
    <property type="evidence" value="ECO:0007669"/>
    <property type="project" value="InterPro"/>
</dbReference>
<dbReference type="InterPro" id="IPR009056">
    <property type="entry name" value="Cyt_c-like_dom"/>
</dbReference>
<accession>A0A517Z880</accession>
<dbReference type="PANTHER" id="PTHR35889">
    <property type="entry name" value="CYCLOINULO-OLIGOSACCHARIDE FRUCTANOTRANSFERASE-RELATED"/>
    <property type="match status" value="1"/>
</dbReference>
<reference evidence="7 8" key="1">
    <citation type="submission" date="2019-02" db="EMBL/GenBank/DDBJ databases">
        <title>Deep-cultivation of Planctomycetes and their phenomic and genomic characterization uncovers novel biology.</title>
        <authorList>
            <person name="Wiegand S."/>
            <person name="Jogler M."/>
            <person name="Boedeker C."/>
            <person name="Pinto D."/>
            <person name="Vollmers J."/>
            <person name="Rivas-Marin E."/>
            <person name="Kohn T."/>
            <person name="Peeters S.H."/>
            <person name="Heuer A."/>
            <person name="Rast P."/>
            <person name="Oberbeckmann S."/>
            <person name="Bunk B."/>
            <person name="Jeske O."/>
            <person name="Meyerdierks A."/>
            <person name="Storesund J.E."/>
            <person name="Kallscheuer N."/>
            <person name="Luecker S."/>
            <person name="Lage O.M."/>
            <person name="Pohl T."/>
            <person name="Merkel B.J."/>
            <person name="Hornburger P."/>
            <person name="Mueller R.-W."/>
            <person name="Bruemmer F."/>
            <person name="Labrenz M."/>
            <person name="Spormann A.M."/>
            <person name="Op den Camp H."/>
            <person name="Overmann J."/>
            <person name="Amann R."/>
            <person name="Jetten M.S.M."/>
            <person name="Mascher T."/>
            <person name="Medema M.H."/>
            <person name="Devos D.P."/>
            <person name="Kaster A.-K."/>
            <person name="Ovreas L."/>
            <person name="Rohde M."/>
            <person name="Galperin M.Y."/>
            <person name="Jogler C."/>
        </authorList>
    </citation>
    <scope>NUCLEOTIDE SEQUENCE [LARGE SCALE GENOMIC DNA]</scope>
    <source>
        <strain evidence="7 8">Mal4</strain>
    </source>
</reference>
<evidence type="ECO:0000313" key="7">
    <source>
        <dbReference type="EMBL" id="QDU38684.1"/>
    </source>
</evidence>
<evidence type="ECO:0000256" key="1">
    <source>
        <dbReference type="ARBA" id="ARBA00022617"/>
    </source>
</evidence>